<gene>
    <name evidence="9" type="ORF">B0W44_02610</name>
</gene>
<dbReference type="Proteomes" id="UP000188603">
    <property type="component" value="Chromosome"/>
</dbReference>
<dbReference type="InterPro" id="IPR035906">
    <property type="entry name" value="MetI-like_sf"/>
</dbReference>
<evidence type="ECO:0000313" key="10">
    <source>
        <dbReference type="Proteomes" id="UP000188603"/>
    </source>
</evidence>
<feature type="transmembrane region" description="Helical" evidence="7">
    <location>
        <begin position="69"/>
        <end position="94"/>
    </location>
</feature>
<proteinExistence type="inferred from homology"/>
<protein>
    <recommendedName>
        <fullName evidence="8">ABC transmembrane type-1 domain-containing protein</fullName>
    </recommendedName>
</protein>
<dbReference type="AlphaFoldDB" id="A0A1U9K459"/>
<keyword evidence="4 7" id="KW-0812">Transmembrane</keyword>
<feature type="transmembrane region" description="Helical" evidence="7">
    <location>
        <begin position="239"/>
        <end position="262"/>
    </location>
</feature>
<dbReference type="InterPro" id="IPR050901">
    <property type="entry name" value="BP-dep_ABC_trans_perm"/>
</dbReference>
<dbReference type="InterPro" id="IPR000515">
    <property type="entry name" value="MetI-like"/>
</dbReference>
<reference evidence="9 10" key="1">
    <citation type="journal article" date="2015" name="Int. J. Syst. Evol. Microbiol.">
        <title>Novibacillus thermophilus gen. nov., sp. nov., a Gram-staining-negative and moderately thermophilic member of the family Thermoactinomycetaceae.</title>
        <authorList>
            <person name="Yang G."/>
            <person name="Chen J."/>
            <person name="Zhou S."/>
        </authorList>
    </citation>
    <scope>NUCLEOTIDE SEQUENCE [LARGE SCALE GENOMIC DNA]</scope>
    <source>
        <strain evidence="9 10">SG-1</strain>
    </source>
</reference>
<dbReference type="Gene3D" id="1.10.3720.10">
    <property type="entry name" value="MetI-like"/>
    <property type="match status" value="1"/>
</dbReference>
<dbReference type="GO" id="GO:0055085">
    <property type="term" value="P:transmembrane transport"/>
    <property type="evidence" value="ECO:0007669"/>
    <property type="project" value="InterPro"/>
</dbReference>
<dbReference type="PANTHER" id="PTHR32243">
    <property type="entry name" value="MALTOSE TRANSPORT SYSTEM PERMEASE-RELATED"/>
    <property type="match status" value="1"/>
</dbReference>
<dbReference type="STRING" id="1471761.B0W44_02610"/>
<keyword evidence="10" id="KW-1185">Reference proteome</keyword>
<evidence type="ECO:0000256" key="1">
    <source>
        <dbReference type="ARBA" id="ARBA00004651"/>
    </source>
</evidence>
<dbReference type="EMBL" id="CP019699">
    <property type="protein sequence ID" value="AQS54822.1"/>
    <property type="molecule type" value="Genomic_DNA"/>
</dbReference>
<organism evidence="9 10">
    <name type="scientific">Novibacillus thermophilus</name>
    <dbReference type="NCBI Taxonomy" id="1471761"/>
    <lineage>
        <taxon>Bacteria</taxon>
        <taxon>Bacillati</taxon>
        <taxon>Bacillota</taxon>
        <taxon>Bacilli</taxon>
        <taxon>Bacillales</taxon>
        <taxon>Thermoactinomycetaceae</taxon>
        <taxon>Novibacillus</taxon>
    </lineage>
</organism>
<keyword evidence="3" id="KW-1003">Cell membrane</keyword>
<evidence type="ECO:0000313" key="9">
    <source>
        <dbReference type="EMBL" id="AQS54822.1"/>
    </source>
</evidence>
<sequence>MITGFKRVGLFVALAIILLFIFLPIYWMVVTSIKPNEAAFQIPPELFPSEPSLMSYINQLQDRTGFLTYFVNTLIVSLATTLLSIVVAVFAGYAFSRFQFPGKGPLFIVILASQMFPLTLIVVGIYVLFNQLNLLDTYLGLILAFTSFSLPFAIWMMEGFFNTIPRDLEEAAMVDGSGRFGTLFKVILPLTRPGIIAVGVYSFLNSWNNLLFALSLTSSQDMRTIAPGFLLTYVGEFQYFWADAMAGSVIVTLPMIVIFIMLQRHLVQGMTAGAVKE</sequence>
<accession>A0A1U9K459</accession>
<dbReference type="PANTHER" id="PTHR32243:SF18">
    <property type="entry name" value="INNER MEMBRANE ABC TRANSPORTER PERMEASE PROTEIN YCJP"/>
    <property type="match status" value="1"/>
</dbReference>
<evidence type="ECO:0000259" key="8">
    <source>
        <dbReference type="PROSITE" id="PS50928"/>
    </source>
</evidence>
<dbReference type="PROSITE" id="PS50928">
    <property type="entry name" value="ABC_TM1"/>
    <property type="match status" value="1"/>
</dbReference>
<evidence type="ECO:0000256" key="3">
    <source>
        <dbReference type="ARBA" id="ARBA00022475"/>
    </source>
</evidence>
<feature type="transmembrane region" description="Helical" evidence="7">
    <location>
        <begin position="182"/>
        <end position="204"/>
    </location>
</feature>
<dbReference type="GO" id="GO:0005886">
    <property type="term" value="C:plasma membrane"/>
    <property type="evidence" value="ECO:0007669"/>
    <property type="project" value="UniProtKB-SubCell"/>
</dbReference>
<evidence type="ECO:0000256" key="6">
    <source>
        <dbReference type="ARBA" id="ARBA00023136"/>
    </source>
</evidence>
<keyword evidence="2 7" id="KW-0813">Transport</keyword>
<evidence type="ECO:0000256" key="7">
    <source>
        <dbReference type="RuleBase" id="RU363032"/>
    </source>
</evidence>
<dbReference type="CDD" id="cd06261">
    <property type="entry name" value="TM_PBP2"/>
    <property type="match status" value="1"/>
</dbReference>
<evidence type="ECO:0000256" key="2">
    <source>
        <dbReference type="ARBA" id="ARBA00022448"/>
    </source>
</evidence>
<feature type="transmembrane region" description="Helical" evidence="7">
    <location>
        <begin position="141"/>
        <end position="161"/>
    </location>
</feature>
<name>A0A1U9K459_9BACL</name>
<evidence type="ECO:0000256" key="5">
    <source>
        <dbReference type="ARBA" id="ARBA00022989"/>
    </source>
</evidence>
<comment type="similarity">
    <text evidence="7">Belongs to the binding-protein-dependent transport system permease family.</text>
</comment>
<comment type="subcellular location">
    <subcellularLocation>
        <location evidence="1 7">Cell membrane</location>
        <topology evidence="1 7">Multi-pass membrane protein</topology>
    </subcellularLocation>
</comment>
<dbReference type="KEGG" id="ntr:B0W44_02610"/>
<feature type="transmembrane region" description="Helical" evidence="7">
    <location>
        <begin position="106"/>
        <end position="129"/>
    </location>
</feature>
<feature type="transmembrane region" description="Helical" evidence="7">
    <location>
        <begin position="7"/>
        <end position="27"/>
    </location>
</feature>
<keyword evidence="6 7" id="KW-0472">Membrane</keyword>
<dbReference type="Pfam" id="PF00528">
    <property type="entry name" value="BPD_transp_1"/>
    <property type="match status" value="1"/>
</dbReference>
<feature type="domain" description="ABC transmembrane type-1" evidence="8">
    <location>
        <begin position="70"/>
        <end position="262"/>
    </location>
</feature>
<dbReference type="OrthoDB" id="9810086at2"/>
<dbReference type="SUPFAM" id="SSF161098">
    <property type="entry name" value="MetI-like"/>
    <property type="match status" value="1"/>
</dbReference>
<evidence type="ECO:0000256" key="4">
    <source>
        <dbReference type="ARBA" id="ARBA00022692"/>
    </source>
</evidence>
<keyword evidence="5 7" id="KW-1133">Transmembrane helix</keyword>